<feature type="transmembrane region" description="Helical" evidence="1">
    <location>
        <begin position="6"/>
        <end position="29"/>
    </location>
</feature>
<evidence type="ECO:0000313" key="2">
    <source>
        <dbReference type="EMBL" id="KAJ5461270.1"/>
    </source>
</evidence>
<keyword evidence="1" id="KW-0472">Membrane</keyword>
<organism evidence="2 3">
    <name type="scientific">Penicillium daleae</name>
    <dbReference type="NCBI Taxonomy" id="63821"/>
    <lineage>
        <taxon>Eukaryota</taxon>
        <taxon>Fungi</taxon>
        <taxon>Dikarya</taxon>
        <taxon>Ascomycota</taxon>
        <taxon>Pezizomycotina</taxon>
        <taxon>Eurotiomycetes</taxon>
        <taxon>Eurotiomycetidae</taxon>
        <taxon>Eurotiales</taxon>
        <taxon>Aspergillaceae</taxon>
        <taxon>Penicillium</taxon>
    </lineage>
</organism>
<evidence type="ECO:0000256" key="1">
    <source>
        <dbReference type="SAM" id="Phobius"/>
    </source>
</evidence>
<dbReference type="Proteomes" id="UP001213681">
    <property type="component" value="Unassembled WGS sequence"/>
</dbReference>
<dbReference type="EMBL" id="JAPVEA010000002">
    <property type="protein sequence ID" value="KAJ5461270.1"/>
    <property type="molecule type" value="Genomic_DNA"/>
</dbReference>
<dbReference type="RefSeq" id="XP_056770312.1">
    <property type="nucleotide sequence ID" value="XM_056906205.1"/>
</dbReference>
<keyword evidence="1" id="KW-1133">Transmembrane helix</keyword>
<protein>
    <submittedName>
        <fullName evidence="2">Uncharacterized protein</fullName>
    </submittedName>
</protein>
<dbReference type="AlphaFoldDB" id="A0AAD6CGH6"/>
<reference evidence="2" key="1">
    <citation type="submission" date="2022-12" db="EMBL/GenBank/DDBJ databases">
        <authorList>
            <person name="Petersen C."/>
        </authorList>
    </citation>
    <scope>NUCLEOTIDE SEQUENCE</scope>
    <source>
        <strain evidence="2">IBT 16125</strain>
    </source>
</reference>
<reference evidence="2" key="2">
    <citation type="journal article" date="2023" name="IMA Fungus">
        <title>Comparative genomic study of the Penicillium genus elucidates a diverse pangenome and 15 lateral gene transfer events.</title>
        <authorList>
            <person name="Petersen C."/>
            <person name="Sorensen T."/>
            <person name="Nielsen M.R."/>
            <person name="Sondergaard T.E."/>
            <person name="Sorensen J.L."/>
            <person name="Fitzpatrick D.A."/>
            <person name="Frisvad J.C."/>
            <person name="Nielsen K.L."/>
        </authorList>
    </citation>
    <scope>NUCLEOTIDE SEQUENCE</scope>
    <source>
        <strain evidence="2">IBT 16125</strain>
    </source>
</reference>
<keyword evidence="1" id="KW-0812">Transmembrane</keyword>
<keyword evidence="3" id="KW-1185">Reference proteome</keyword>
<proteinExistence type="predicted"/>
<name>A0AAD6CGH6_9EURO</name>
<dbReference type="GeneID" id="81596448"/>
<evidence type="ECO:0000313" key="3">
    <source>
        <dbReference type="Proteomes" id="UP001213681"/>
    </source>
</evidence>
<comment type="caution">
    <text evidence="2">The sequence shown here is derived from an EMBL/GenBank/DDBJ whole genome shotgun (WGS) entry which is preliminary data.</text>
</comment>
<gene>
    <name evidence="2" type="ORF">N7458_002822</name>
</gene>
<accession>A0AAD6CGH6</accession>
<sequence>MLNVAAIVVSIISLVTSIGVAGLGAWFTYRTDERKAIREAESLLRKYREPLLLAAQDLQSRLFNMLDRTHPDRNVLSFARLSEVYQDAMFVYTAFLVGQYLAWTNILRRQAQFTAFTTEEKQPSRTKKFIGVLDSITDVLNTGWHPEAENAQFWERWAHPEPDVPLFILFKGHQRAIGEIMTVREDGKDGELLCMGYSEFSKKWKKAEDITSRYGSAISRNARDHPEDAEILTWFLPVTHGILALVGAHRNRRPEGVAENTLRVLQHLLVDLVQILDPKGLRPGSQRERKKAGFPTRALGCWCESCRLPQQEIWSFSSWLGNIKGKKCKDQKSQGEDRNGARVIV</sequence>